<sequence>MNYIIENPENCSIITSKVDKLDATNATELKSELVQLNKNGVNNIILDLANTKYCDSSGLSSILIGNRLCKDSSGYFVLCGLQPTVAKLISIAQLDRVLMIEESRDAAVDKLAALNVKIGS</sequence>
<dbReference type="PANTHER" id="PTHR33495:SF2">
    <property type="entry name" value="ANTI-SIGMA FACTOR ANTAGONIST TM_1081-RELATED"/>
    <property type="match status" value="1"/>
</dbReference>
<dbReference type="EMBL" id="BAAAFH010000011">
    <property type="protein sequence ID" value="GAA0875383.1"/>
    <property type="molecule type" value="Genomic_DNA"/>
</dbReference>
<dbReference type="RefSeq" id="WP_343786803.1">
    <property type="nucleotide sequence ID" value="NZ_BAAAFH010000011.1"/>
</dbReference>
<dbReference type="InterPro" id="IPR003658">
    <property type="entry name" value="Anti-sigma_ant"/>
</dbReference>
<dbReference type="Pfam" id="PF01740">
    <property type="entry name" value="STAS"/>
    <property type="match status" value="1"/>
</dbReference>
<dbReference type="NCBIfam" id="TIGR00377">
    <property type="entry name" value="ant_ant_sig"/>
    <property type="match status" value="1"/>
</dbReference>
<evidence type="ECO:0000313" key="5">
    <source>
        <dbReference type="Proteomes" id="UP001501126"/>
    </source>
</evidence>
<dbReference type="PANTHER" id="PTHR33495">
    <property type="entry name" value="ANTI-SIGMA FACTOR ANTAGONIST TM_1081-RELATED-RELATED"/>
    <property type="match status" value="1"/>
</dbReference>
<protein>
    <recommendedName>
        <fullName evidence="2">Anti-sigma factor antagonist</fullName>
    </recommendedName>
</protein>
<reference evidence="4 5" key="1">
    <citation type="journal article" date="2019" name="Int. J. Syst. Evol. Microbiol.">
        <title>The Global Catalogue of Microorganisms (GCM) 10K type strain sequencing project: providing services to taxonomists for standard genome sequencing and annotation.</title>
        <authorList>
            <consortium name="The Broad Institute Genomics Platform"/>
            <consortium name="The Broad Institute Genome Sequencing Center for Infectious Disease"/>
            <person name="Wu L."/>
            <person name="Ma J."/>
        </authorList>
    </citation>
    <scope>NUCLEOTIDE SEQUENCE [LARGE SCALE GENOMIC DNA]</scope>
    <source>
        <strain evidence="4 5">JCM 16083</strain>
    </source>
</reference>
<evidence type="ECO:0000256" key="2">
    <source>
        <dbReference type="RuleBase" id="RU003749"/>
    </source>
</evidence>
<dbReference type="PROSITE" id="PS50801">
    <property type="entry name" value="STAS"/>
    <property type="match status" value="1"/>
</dbReference>
<comment type="similarity">
    <text evidence="1 2">Belongs to the anti-sigma-factor antagonist family.</text>
</comment>
<dbReference type="InterPro" id="IPR002645">
    <property type="entry name" value="STAS_dom"/>
</dbReference>
<comment type="caution">
    <text evidence="4">The sequence shown here is derived from an EMBL/GenBank/DDBJ whole genome shotgun (WGS) entry which is preliminary data.</text>
</comment>
<evidence type="ECO:0000256" key="1">
    <source>
        <dbReference type="ARBA" id="ARBA00009013"/>
    </source>
</evidence>
<dbReference type="SUPFAM" id="SSF52091">
    <property type="entry name" value="SpoIIaa-like"/>
    <property type="match status" value="1"/>
</dbReference>
<feature type="domain" description="STAS" evidence="3">
    <location>
        <begin position="21"/>
        <end position="111"/>
    </location>
</feature>
<evidence type="ECO:0000259" key="3">
    <source>
        <dbReference type="PROSITE" id="PS50801"/>
    </source>
</evidence>
<name>A0ABN1MQ32_9FLAO</name>
<dbReference type="Gene3D" id="3.30.750.24">
    <property type="entry name" value="STAS domain"/>
    <property type="match status" value="1"/>
</dbReference>
<dbReference type="CDD" id="cd07043">
    <property type="entry name" value="STAS_anti-anti-sigma_factors"/>
    <property type="match status" value="1"/>
</dbReference>
<accession>A0ABN1MQ32</accession>
<organism evidence="4 5">
    <name type="scientific">Wandonia haliotis</name>
    <dbReference type="NCBI Taxonomy" id="574963"/>
    <lineage>
        <taxon>Bacteria</taxon>
        <taxon>Pseudomonadati</taxon>
        <taxon>Bacteroidota</taxon>
        <taxon>Flavobacteriia</taxon>
        <taxon>Flavobacteriales</taxon>
        <taxon>Crocinitomicaceae</taxon>
        <taxon>Wandonia</taxon>
    </lineage>
</organism>
<dbReference type="Proteomes" id="UP001501126">
    <property type="component" value="Unassembled WGS sequence"/>
</dbReference>
<keyword evidence="5" id="KW-1185">Reference proteome</keyword>
<evidence type="ECO:0000313" key="4">
    <source>
        <dbReference type="EMBL" id="GAA0875383.1"/>
    </source>
</evidence>
<dbReference type="InterPro" id="IPR036513">
    <property type="entry name" value="STAS_dom_sf"/>
</dbReference>
<gene>
    <name evidence="4" type="ORF">GCM10009118_17920</name>
</gene>
<proteinExistence type="inferred from homology"/>